<keyword evidence="7" id="KW-0812">Transmembrane</keyword>
<dbReference type="Pfam" id="PF04777">
    <property type="entry name" value="Evr1_Alr"/>
    <property type="match status" value="1"/>
</dbReference>
<dbReference type="InterPro" id="IPR036774">
    <property type="entry name" value="ERV/ALR_sulphydryl_oxid_sf"/>
</dbReference>
<feature type="transmembrane region" description="Helical" evidence="7">
    <location>
        <begin position="127"/>
        <end position="149"/>
    </location>
</feature>
<accession>A0A6C0IFH0</accession>
<dbReference type="GO" id="GO:0005739">
    <property type="term" value="C:mitochondrion"/>
    <property type="evidence" value="ECO:0007669"/>
    <property type="project" value="TreeGrafter"/>
</dbReference>
<dbReference type="PANTHER" id="PTHR12645">
    <property type="entry name" value="ALR/ERV"/>
    <property type="match status" value="1"/>
</dbReference>
<keyword evidence="5" id="KW-0560">Oxidoreductase</keyword>
<evidence type="ECO:0000256" key="5">
    <source>
        <dbReference type="ARBA" id="ARBA00023002"/>
    </source>
</evidence>
<evidence type="ECO:0000256" key="4">
    <source>
        <dbReference type="ARBA" id="ARBA00022827"/>
    </source>
</evidence>
<reference evidence="9" key="1">
    <citation type="journal article" date="2020" name="Nature">
        <title>Giant virus diversity and host interactions through global metagenomics.</title>
        <authorList>
            <person name="Schulz F."/>
            <person name="Roux S."/>
            <person name="Paez-Espino D."/>
            <person name="Jungbluth S."/>
            <person name="Walsh D.A."/>
            <person name="Denef V.J."/>
            <person name="McMahon K.D."/>
            <person name="Konstantinidis K.T."/>
            <person name="Eloe-Fadrosh E.A."/>
            <person name="Kyrpides N.C."/>
            <person name="Woyke T."/>
        </authorList>
    </citation>
    <scope>NUCLEOTIDE SEQUENCE</scope>
    <source>
        <strain evidence="9">GVMAG-M-3300023184-77</strain>
    </source>
</reference>
<dbReference type="EMBL" id="MN740165">
    <property type="protein sequence ID" value="QHT91400.1"/>
    <property type="molecule type" value="Genomic_DNA"/>
</dbReference>
<organism evidence="9">
    <name type="scientific">viral metagenome</name>
    <dbReference type="NCBI Taxonomy" id="1070528"/>
    <lineage>
        <taxon>unclassified sequences</taxon>
        <taxon>metagenomes</taxon>
        <taxon>organismal metagenomes</taxon>
    </lineage>
</organism>
<evidence type="ECO:0000313" key="9">
    <source>
        <dbReference type="EMBL" id="QHT91400.1"/>
    </source>
</evidence>
<dbReference type="EC" id="1.8.3.2" evidence="2"/>
<dbReference type="GO" id="GO:0016971">
    <property type="term" value="F:flavin-dependent sulfhydryl oxidase activity"/>
    <property type="evidence" value="ECO:0007669"/>
    <property type="project" value="InterPro"/>
</dbReference>
<keyword evidence="3" id="KW-0285">Flavoprotein</keyword>
<proteinExistence type="predicted"/>
<dbReference type="PANTHER" id="PTHR12645:SF0">
    <property type="entry name" value="FAD-LINKED SULFHYDRYL OXIDASE ALR"/>
    <property type="match status" value="1"/>
</dbReference>
<feature type="domain" description="ERV/ALR sulfhydryl oxidase" evidence="8">
    <location>
        <begin position="1"/>
        <end position="106"/>
    </location>
</feature>
<dbReference type="InterPro" id="IPR039799">
    <property type="entry name" value="ALR/ERV"/>
</dbReference>
<evidence type="ECO:0000256" key="6">
    <source>
        <dbReference type="ARBA" id="ARBA00023157"/>
    </source>
</evidence>
<keyword evidence="4" id="KW-0274">FAD</keyword>
<dbReference type="Gene3D" id="1.20.120.310">
    <property type="entry name" value="ERV/ALR sulfhydryl oxidase domain"/>
    <property type="match status" value="1"/>
</dbReference>
<keyword evidence="7" id="KW-1133">Transmembrane helix</keyword>
<name>A0A6C0IFH0_9ZZZZ</name>
<dbReference type="SUPFAM" id="SSF69000">
    <property type="entry name" value="FAD-dependent thiol oxidase"/>
    <property type="match status" value="1"/>
</dbReference>
<evidence type="ECO:0000256" key="3">
    <source>
        <dbReference type="ARBA" id="ARBA00022630"/>
    </source>
</evidence>
<evidence type="ECO:0000256" key="1">
    <source>
        <dbReference type="ARBA" id="ARBA00001974"/>
    </source>
</evidence>
<dbReference type="PROSITE" id="PS51324">
    <property type="entry name" value="ERV_ALR"/>
    <property type="match status" value="1"/>
</dbReference>
<evidence type="ECO:0000259" key="8">
    <source>
        <dbReference type="PROSITE" id="PS51324"/>
    </source>
</evidence>
<protein>
    <recommendedName>
        <fullName evidence="2">thiol oxidase</fullName>
        <ecNumber evidence="2">1.8.3.2</ecNumber>
    </recommendedName>
</protein>
<evidence type="ECO:0000256" key="7">
    <source>
        <dbReference type="SAM" id="Phobius"/>
    </source>
</evidence>
<keyword evidence="6" id="KW-1015">Disulfide bond</keyword>
<evidence type="ECO:0000256" key="2">
    <source>
        <dbReference type="ARBA" id="ARBA00012512"/>
    </source>
</evidence>
<dbReference type="GO" id="GO:0050660">
    <property type="term" value="F:flavin adenine dinucleotide binding"/>
    <property type="evidence" value="ECO:0007669"/>
    <property type="project" value="TreeGrafter"/>
</dbReference>
<dbReference type="AlphaFoldDB" id="A0A6C0IFH0"/>
<sequence length="154" mass="17931">MKVLPATWGPPMWLTIHIIALGYPVKPSYGDKKAAKEFFESLQFLIPCPQCREHYRSHLTKYPITPHLDRKEDLFKYTVMLHNEVNKSLNKPLFTEVEALLYIKRLGLRKESPIITKEMFEEIDMRSMIKGGFIGAGVTFVTCVGIYYFSRNDR</sequence>
<dbReference type="InterPro" id="IPR017905">
    <property type="entry name" value="ERV/ALR_sulphydryl_oxidase"/>
</dbReference>
<keyword evidence="7" id="KW-0472">Membrane</keyword>
<comment type="cofactor">
    <cofactor evidence="1">
        <name>FAD</name>
        <dbReference type="ChEBI" id="CHEBI:57692"/>
    </cofactor>
</comment>